<dbReference type="EMBL" id="KI392798">
    <property type="protein sequence ID" value="ERN10783.1"/>
    <property type="molecule type" value="Genomic_DNA"/>
</dbReference>
<dbReference type="PANTHER" id="PTHR46033:SF1">
    <property type="entry name" value="PROTEIN MAIN-LIKE 2"/>
    <property type="match status" value="1"/>
</dbReference>
<sequence>MTHHDRGILSTIIERWPIETNTGHFNIDIREMMPTLEDVWKILRLNVTGVAVTLRRVENYGDYIVHMIGELPPGLSHSIIRLMWLRNTFKRYPHNYNLTTLLQHTCAYLLYLVGCTIFADSTDGTVSTICLQPFEDIETTGQYAWGAVALFQGLSKVVRPEAVRDEDESEELELDDEMEDNVLLVWLPARPDEGPSNTQPIPILVHPEELKWQLRPRLAIREESSLQQESRSNTEL</sequence>
<keyword evidence="3" id="KW-1185">Reference proteome</keyword>
<dbReference type="AlphaFoldDB" id="W1PRX3"/>
<dbReference type="Proteomes" id="UP000017836">
    <property type="component" value="Unassembled WGS sequence"/>
</dbReference>
<evidence type="ECO:0000259" key="1">
    <source>
        <dbReference type="Pfam" id="PF10536"/>
    </source>
</evidence>
<dbReference type="Gramene" id="ERN10783">
    <property type="protein sequence ID" value="ERN10783"/>
    <property type="gene ID" value="AMTR_s00027p00220230"/>
</dbReference>
<dbReference type="InterPro" id="IPR044824">
    <property type="entry name" value="MAIN-like"/>
</dbReference>
<dbReference type="GO" id="GO:0010073">
    <property type="term" value="P:meristem maintenance"/>
    <property type="evidence" value="ECO:0007669"/>
    <property type="project" value="InterPro"/>
</dbReference>
<gene>
    <name evidence="2" type="ORF">AMTR_s00027p00220230</name>
</gene>
<reference evidence="3" key="1">
    <citation type="journal article" date="2013" name="Science">
        <title>The Amborella genome and the evolution of flowering plants.</title>
        <authorList>
            <consortium name="Amborella Genome Project"/>
        </authorList>
    </citation>
    <scope>NUCLEOTIDE SEQUENCE [LARGE SCALE GENOMIC DNA]</scope>
</reference>
<dbReference type="InterPro" id="IPR019557">
    <property type="entry name" value="AminoTfrase-like_pln_mobile"/>
</dbReference>
<protein>
    <recommendedName>
        <fullName evidence="1">Aminotransferase-like plant mobile domain-containing protein</fullName>
    </recommendedName>
</protein>
<proteinExistence type="predicted"/>
<feature type="domain" description="Aminotransferase-like plant mobile" evidence="1">
    <location>
        <begin position="4"/>
        <end position="150"/>
    </location>
</feature>
<dbReference type="HOGENOM" id="CLU_1176820_0_0_1"/>
<dbReference type="PANTHER" id="PTHR46033">
    <property type="entry name" value="PROTEIN MAIN-LIKE 2"/>
    <property type="match status" value="1"/>
</dbReference>
<evidence type="ECO:0000313" key="2">
    <source>
        <dbReference type="EMBL" id="ERN10783.1"/>
    </source>
</evidence>
<name>W1PRX3_AMBTC</name>
<accession>W1PRX3</accession>
<dbReference type="Pfam" id="PF10536">
    <property type="entry name" value="PMD"/>
    <property type="match status" value="1"/>
</dbReference>
<evidence type="ECO:0000313" key="3">
    <source>
        <dbReference type="Proteomes" id="UP000017836"/>
    </source>
</evidence>
<organism evidence="2 3">
    <name type="scientific">Amborella trichopoda</name>
    <dbReference type="NCBI Taxonomy" id="13333"/>
    <lineage>
        <taxon>Eukaryota</taxon>
        <taxon>Viridiplantae</taxon>
        <taxon>Streptophyta</taxon>
        <taxon>Embryophyta</taxon>
        <taxon>Tracheophyta</taxon>
        <taxon>Spermatophyta</taxon>
        <taxon>Magnoliopsida</taxon>
        <taxon>Amborellales</taxon>
        <taxon>Amborellaceae</taxon>
        <taxon>Amborella</taxon>
    </lineage>
</organism>